<keyword evidence="1" id="KW-0812">Transmembrane</keyword>
<keyword evidence="3" id="KW-1185">Reference proteome</keyword>
<evidence type="ECO:0000313" key="2">
    <source>
        <dbReference type="EMBL" id="PTB35304.1"/>
    </source>
</evidence>
<proteinExistence type="predicted"/>
<dbReference type="EMBL" id="KZ679277">
    <property type="protein sequence ID" value="PTB35304.1"/>
    <property type="molecule type" value="Genomic_DNA"/>
</dbReference>
<gene>
    <name evidence="2" type="ORF">M441DRAFT_332203</name>
</gene>
<reference evidence="2 3" key="1">
    <citation type="submission" date="2016-07" db="EMBL/GenBank/DDBJ databases">
        <title>Multiple horizontal gene transfer events from other fungi enriched the ability of initially mycotrophic Trichoderma (Ascomycota) to feed on dead plant biomass.</title>
        <authorList>
            <consortium name="DOE Joint Genome Institute"/>
            <person name="Aerts A."/>
            <person name="Atanasova L."/>
            <person name="Chenthamara K."/>
            <person name="Zhang J."/>
            <person name="Grujic M."/>
            <person name="Henrissat B."/>
            <person name="Kuo A."/>
            <person name="Salamov A."/>
            <person name="Lipzen A."/>
            <person name="Labutti K."/>
            <person name="Barry K."/>
            <person name="Miao Y."/>
            <person name="Rahimi M.J."/>
            <person name="Shen Q."/>
            <person name="Grigoriev I.V."/>
            <person name="Kubicek C.P."/>
            <person name="Druzhinina I.S."/>
        </authorList>
    </citation>
    <scope>NUCLEOTIDE SEQUENCE [LARGE SCALE GENOMIC DNA]</scope>
    <source>
        <strain evidence="2 3">CBS 433.97</strain>
    </source>
</reference>
<organism evidence="2 3">
    <name type="scientific">Trichoderma asperellum (strain ATCC 204424 / CBS 433.97 / NBRC 101777)</name>
    <dbReference type="NCBI Taxonomy" id="1042311"/>
    <lineage>
        <taxon>Eukaryota</taxon>
        <taxon>Fungi</taxon>
        <taxon>Dikarya</taxon>
        <taxon>Ascomycota</taxon>
        <taxon>Pezizomycotina</taxon>
        <taxon>Sordariomycetes</taxon>
        <taxon>Hypocreomycetidae</taxon>
        <taxon>Hypocreales</taxon>
        <taxon>Hypocreaceae</taxon>
        <taxon>Trichoderma</taxon>
    </lineage>
</organism>
<evidence type="ECO:0000313" key="3">
    <source>
        <dbReference type="Proteomes" id="UP000240493"/>
    </source>
</evidence>
<accession>A0A2T3YS06</accession>
<sequence>MYLPVNARFYLLLAGSEYSEILIGEQAQSLWHVPDIDLGLDRLSPRVVSLRSELAGKFKLTRSTASLDLFSRQCLCLFFLGVYIIRSSKKIERCKRSRILMAK</sequence>
<protein>
    <submittedName>
        <fullName evidence="2">Uncharacterized protein</fullName>
    </submittedName>
</protein>
<name>A0A2T3YS06_TRIA4</name>
<evidence type="ECO:0000256" key="1">
    <source>
        <dbReference type="SAM" id="Phobius"/>
    </source>
</evidence>
<dbReference type="Proteomes" id="UP000240493">
    <property type="component" value="Unassembled WGS sequence"/>
</dbReference>
<dbReference type="AlphaFoldDB" id="A0A2T3YS06"/>
<keyword evidence="1" id="KW-1133">Transmembrane helix</keyword>
<feature type="transmembrane region" description="Helical" evidence="1">
    <location>
        <begin position="69"/>
        <end position="86"/>
    </location>
</feature>
<keyword evidence="1" id="KW-0472">Membrane</keyword>